<proteinExistence type="predicted"/>
<name>A0A550CVU2_9AGAR</name>
<feature type="domain" description="F-box" evidence="2">
    <location>
        <begin position="1"/>
        <end position="48"/>
    </location>
</feature>
<dbReference type="InterPro" id="IPR001810">
    <property type="entry name" value="F-box_dom"/>
</dbReference>
<evidence type="ECO:0000256" key="1">
    <source>
        <dbReference type="SAM" id="MobiDB-lite"/>
    </source>
</evidence>
<dbReference type="InterPro" id="IPR036047">
    <property type="entry name" value="F-box-like_dom_sf"/>
</dbReference>
<dbReference type="Pfam" id="PF12937">
    <property type="entry name" value="F-box-like"/>
    <property type="match status" value="1"/>
</dbReference>
<gene>
    <name evidence="3" type="ORF">BD626DRAFT_624363</name>
</gene>
<sequence>MLDLSKLPQDVIYHILGFLSVEQSLALSRTCHSLYDLARSDRSYWFTALQASKSQGHTTAYLSAVDLSMNSDVPTLEHHARTCAKFERLWSKSKLTPTRILTGQLPDALYCLFGVHGTDYVVMHSPQSGYVHCWDNITGETRESIYLGCQITDTSPLNESPNQVSIALLVQENTRQHIKLMSITIDDAGMPILGMQHIADLGTNTRSFNIFLSEEIVGVTGNENNRVTIYAFNIDTGARSFIRTDVQMNLNSYTVAMTFNEEIYLVDMTPPRTCVYTCAREYLPFGDASSRVMNKSLLDTRRDFMCHDLDELSNDYYCALVSGARRGIAFTTLTQLVGRRALHVVLWDPRATMPYNEPSPRPRPLPIPPRPTPPCSVPPHIANSSHATSSRATSSTSPTSPTSPISPNSPTSPIVPARPAPCPAQHIDIPGFMLVPLGPWYLVHFPNSGRHLLLAVGRDDDGMGEDDEGLDLDLNGGVGLDEDEAEDMGQDEDEGQDEDARTTVANADGEPGTGTIGLHANLYASHAYLDAPHADEDNPYANAPANGDPSLVARLYLVHYVPETSSHSVHEVPFPDGVDPRNVTSLSFDDYNGVVTLTTLENVAYCMHLI</sequence>
<evidence type="ECO:0000313" key="3">
    <source>
        <dbReference type="EMBL" id="TRM68909.1"/>
    </source>
</evidence>
<feature type="compositionally biased region" description="Low complexity" evidence="1">
    <location>
        <begin position="384"/>
        <end position="412"/>
    </location>
</feature>
<dbReference type="OrthoDB" id="2937711at2759"/>
<dbReference type="CDD" id="cd09917">
    <property type="entry name" value="F-box_SF"/>
    <property type="match status" value="1"/>
</dbReference>
<feature type="compositionally biased region" description="Acidic residues" evidence="1">
    <location>
        <begin position="480"/>
        <end position="497"/>
    </location>
</feature>
<reference evidence="3 4" key="1">
    <citation type="journal article" date="2019" name="New Phytol.">
        <title>Comparative genomics reveals unique wood-decay strategies and fruiting body development in the Schizophyllaceae.</title>
        <authorList>
            <person name="Almasi E."/>
            <person name="Sahu N."/>
            <person name="Krizsan K."/>
            <person name="Balint B."/>
            <person name="Kovacs G.M."/>
            <person name="Kiss B."/>
            <person name="Cseklye J."/>
            <person name="Drula E."/>
            <person name="Henrissat B."/>
            <person name="Nagy I."/>
            <person name="Chovatia M."/>
            <person name="Adam C."/>
            <person name="LaButti K."/>
            <person name="Lipzen A."/>
            <person name="Riley R."/>
            <person name="Grigoriev I.V."/>
            <person name="Nagy L.G."/>
        </authorList>
    </citation>
    <scope>NUCLEOTIDE SEQUENCE [LARGE SCALE GENOMIC DNA]</scope>
    <source>
        <strain evidence="3 4">NL-1724</strain>
    </source>
</reference>
<comment type="caution">
    <text evidence="3">The sequence shown here is derived from an EMBL/GenBank/DDBJ whole genome shotgun (WGS) entry which is preliminary data.</text>
</comment>
<organism evidence="3 4">
    <name type="scientific">Schizophyllum amplum</name>
    <dbReference type="NCBI Taxonomy" id="97359"/>
    <lineage>
        <taxon>Eukaryota</taxon>
        <taxon>Fungi</taxon>
        <taxon>Dikarya</taxon>
        <taxon>Basidiomycota</taxon>
        <taxon>Agaricomycotina</taxon>
        <taxon>Agaricomycetes</taxon>
        <taxon>Agaricomycetidae</taxon>
        <taxon>Agaricales</taxon>
        <taxon>Schizophyllaceae</taxon>
        <taxon>Schizophyllum</taxon>
    </lineage>
</organism>
<feature type="compositionally biased region" description="Pro residues" evidence="1">
    <location>
        <begin position="357"/>
        <end position="377"/>
    </location>
</feature>
<dbReference type="Gene3D" id="1.20.1280.50">
    <property type="match status" value="1"/>
</dbReference>
<dbReference type="SMART" id="SM00256">
    <property type="entry name" value="FBOX"/>
    <property type="match status" value="1"/>
</dbReference>
<evidence type="ECO:0000259" key="2">
    <source>
        <dbReference type="PROSITE" id="PS50181"/>
    </source>
</evidence>
<dbReference type="SUPFAM" id="SSF81383">
    <property type="entry name" value="F-box domain"/>
    <property type="match status" value="1"/>
</dbReference>
<feature type="region of interest" description="Disordered" evidence="1">
    <location>
        <begin position="353"/>
        <end position="419"/>
    </location>
</feature>
<keyword evidence="4" id="KW-1185">Reference proteome</keyword>
<dbReference type="PROSITE" id="PS50181">
    <property type="entry name" value="FBOX"/>
    <property type="match status" value="1"/>
</dbReference>
<feature type="region of interest" description="Disordered" evidence="1">
    <location>
        <begin position="479"/>
        <end position="500"/>
    </location>
</feature>
<dbReference type="EMBL" id="VDMD01000001">
    <property type="protein sequence ID" value="TRM68909.1"/>
    <property type="molecule type" value="Genomic_DNA"/>
</dbReference>
<dbReference type="AlphaFoldDB" id="A0A550CVU2"/>
<protein>
    <recommendedName>
        <fullName evidence="2">F-box domain-containing protein</fullName>
    </recommendedName>
</protein>
<evidence type="ECO:0000313" key="4">
    <source>
        <dbReference type="Proteomes" id="UP000320762"/>
    </source>
</evidence>
<dbReference type="Proteomes" id="UP000320762">
    <property type="component" value="Unassembled WGS sequence"/>
</dbReference>
<accession>A0A550CVU2</accession>